<evidence type="ECO:0000313" key="2">
    <source>
        <dbReference type="WBParaSite" id="PSU_v2.g1501.t1"/>
    </source>
</evidence>
<name>A0A914YC06_9BILA</name>
<organism evidence="1 2">
    <name type="scientific">Panagrolaimus superbus</name>
    <dbReference type="NCBI Taxonomy" id="310955"/>
    <lineage>
        <taxon>Eukaryota</taxon>
        <taxon>Metazoa</taxon>
        <taxon>Ecdysozoa</taxon>
        <taxon>Nematoda</taxon>
        <taxon>Chromadorea</taxon>
        <taxon>Rhabditida</taxon>
        <taxon>Tylenchina</taxon>
        <taxon>Panagrolaimomorpha</taxon>
        <taxon>Panagrolaimoidea</taxon>
        <taxon>Panagrolaimidae</taxon>
        <taxon>Panagrolaimus</taxon>
    </lineage>
</organism>
<proteinExistence type="predicted"/>
<evidence type="ECO:0000313" key="1">
    <source>
        <dbReference type="Proteomes" id="UP000887577"/>
    </source>
</evidence>
<protein>
    <submittedName>
        <fullName evidence="2">Uncharacterized protein</fullName>
    </submittedName>
</protein>
<dbReference type="AlphaFoldDB" id="A0A914YC06"/>
<reference evidence="2" key="1">
    <citation type="submission" date="2022-11" db="UniProtKB">
        <authorList>
            <consortium name="WormBaseParasite"/>
        </authorList>
    </citation>
    <scope>IDENTIFICATION</scope>
</reference>
<accession>A0A914YC06</accession>
<dbReference type="WBParaSite" id="PSU_v2.g1501.t1">
    <property type="protein sequence ID" value="PSU_v2.g1501.t1"/>
    <property type="gene ID" value="PSU_v2.g1501"/>
</dbReference>
<dbReference type="Proteomes" id="UP000887577">
    <property type="component" value="Unplaced"/>
</dbReference>
<keyword evidence="1" id="KW-1185">Reference proteome</keyword>
<sequence>MGTFLYFNAISVVRFQLQHDFAYTLENIYNLPMFNVSTTLEKFAPAIAALAHEYNILSSGDQAEAPIDLLRTTELLLQLLGIYFKKKGTGTIDRLVISSQELPSVDEMIDRRRAIKQIAPMIFIIESAHGNEYFVSTDDFALKVHGNFGDALHCLTAIHYVLYIEYAKELLHFNVLLENLCGINTNKMPRGRLNLKMDLEKKMQIISQETQ</sequence>